<dbReference type="Proteomes" id="UP000593568">
    <property type="component" value="Unassembled WGS sequence"/>
</dbReference>
<organism evidence="3 4">
    <name type="scientific">Gossypium trilobum</name>
    <dbReference type="NCBI Taxonomy" id="34281"/>
    <lineage>
        <taxon>Eukaryota</taxon>
        <taxon>Viridiplantae</taxon>
        <taxon>Streptophyta</taxon>
        <taxon>Embryophyta</taxon>
        <taxon>Tracheophyta</taxon>
        <taxon>Spermatophyta</taxon>
        <taxon>Magnoliopsida</taxon>
        <taxon>eudicotyledons</taxon>
        <taxon>Gunneridae</taxon>
        <taxon>Pentapetalae</taxon>
        <taxon>rosids</taxon>
        <taxon>malvids</taxon>
        <taxon>Malvales</taxon>
        <taxon>Malvaceae</taxon>
        <taxon>Malvoideae</taxon>
        <taxon>Gossypium</taxon>
    </lineage>
</organism>
<gene>
    <name evidence="3" type="ORF">Gotri_027858</name>
</gene>
<dbReference type="InterPro" id="IPR044730">
    <property type="entry name" value="RNase_H-like_dom_plant"/>
</dbReference>
<evidence type="ECO:0008006" key="5">
    <source>
        <dbReference type="Google" id="ProtNLM"/>
    </source>
</evidence>
<dbReference type="PANTHER" id="PTHR47723">
    <property type="entry name" value="OS05G0353850 PROTEIN"/>
    <property type="match status" value="1"/>
</dbReference>
<dbReference type="GO" id="GO:0004523">
    <property type="term" value="F:RNA-DNA hybrid ribonuclease activity"/>
    <property type="evidence" value="ECO:0007669"/>
    <property type="project" value="InterPro"/>
</dbReference>
<evidence type="ECO:0000259" key="1">
    <source>
        <dbReference type="Pfam" id="PF13456"/>
    </source>
</evidence>
<sequence length="276" mass="31979">MTKQFGPIYPPTFTLKSAYWKLYEMTWNSKDELWKIPRNFQKPQRIRLFIWMVLKDPFLTNVKHARRGLGDNSACGICDHNFEDFLHVIRDCSTTKAIWAQDSYGGGGLAMFVWYNCLIHLENRNLHKFQDVPWSIDEVFKSSLCWAKQFASIQKPKSDKRSITFSSLVLTGNWIQMYMDGTIKANFGFVTAGGVIRDHNGKWILGFNPYLGMCLVLEAELWAIYDVLVLTLDQGHDKVLINTNSMEVVWAIQDMHSKDSNSTLIRRIRQLLAKID</sequence>
<dbReference type="Pfam" id="PF13456">
    <property type="entry name" value="RVT_3"/>
    <property type="match status" value="1"/>
</dbReference>
<dbReference type="Gene3D" id="3.30.420.10">
    <property type="entry name" value="Ribonuclease H-like superfamily/Ribonuclease H"/>
    <property type="match status" value="1"/>
</dbReference>
<keyword evidence="4" id="KW-1185">Reference proteome</keyword>
<dbReference type="EMBL" id="JABEZW010228019">
    <property type="protein sequence ID" value="MBA0788545.1"/>
    <property type="molecule type" value="Genomic_DNA"/>
</dbReference>
<dbReference type="AlphaFoldDB" id="A0A7J9FVH8"/>
<reference evidence="3 4" key="1">
    <citation type="journal article" date="2019" name="Genome Biol. Evol.">
        <title>Insights into the evolution of the New World diploid cottons (Gossypium, subgenus Houzingenia) based on genome sequencing.</title>
        <authorList>
            <person name="Grover C.E."/>
            <person name="Arick M.A. 2nd"/>
            <person name="Thrash A."/>
            <person name="Conover J.L."/>
            <person name="Sanders W.S."/>
            <person name="Peterson D.G."/>
            <person name="Frelichowski J.E."/>
            <person name="Scheffler J.A."/>
            <person name="Scheffler B.E."/>
            <person name="Wendel J.F."/>
        </authorList>
    </citation>
    <scope>NUCLEOTIDE SEQUENCE [LARGE SCALE GENOMIC DNA]</scope>
    <source>
        <strain evidence="3">8</strain>
        <tissue evidence="3">Leaf</tissue>
    </source>
</reference>
<dbReference type="InterPro" id="IPR036397">
    <property type="entry name" value="RNaseH_sf"/>
</dbReference>
<evidence type="ECO:0000313" key="3">
    <source>
        <dbReference type="EMBL" id="MBA0788545.1"/>
    </source>
</evidence>
<name>A0A7J9FVH8_9ROSI</name>
<dbReference type="SUPFAM" id="SSF53098">
    <property type="entry name" value="Ribonuclease H-like"/>
    <property type="match status" value="1"/>
</dbReference>
<feature type="domain" description="RNase H type-1" evidence="1">
    <location>
        <begin position="180"/>
        <end position="274"/>
    </location>
</feature>
<dbReference type="PANTHER" id="PTHR47723:SF13">
    <property type="entry name" value="PUTATIVE-RELATED"/>
    <property type="match status" value="1"/>
</dbReference>
<evidence type="ECO:0000259" key="2">
    <source>
        <dbReference type="Pfam" id="PF13966"/>
    </source>
</evidence>
<comment type="caution">
    <text evidence="3">The sequence shown here is derived from an EMBL/GenBank/DDBJ whole genome shotgun (WGS) entry which is preliminary data.</text>
</comment>
<dbReference type="GO" id="GO:0003676">
    <property type="term" value="F:nucleic acid binding"/>
    <property type="evidence" value="ECO:0007669"/>
    <property type="project" value="InterPro"/>
</dbReference>
<dbReference type="InterPro" id="IPR026960">
    <property type="entry name" value="RVT-Znf"/>
</dbReference>
<evidence type="ECO:0000313" key="4">
    <source>
        <dbReference type="Proteomes" id="UP000593568"/>
    </source>
</evidence>
<dbReference type="Pfam" id="PF13966">
    <property type="entry name" value="zf-RVT"/>
    <property type="match status" value="1"/>
</dbReference>
<dbReference type="InterPro" id="IPR053151">
    <property type="entry name" value="RNase_H-like"/>
</dbReference>
<dbReference type="InterPro" id="IPR012337">
    <property type="entry name" value="RNaseH-like_sf"/>
</dbReference>
<feature type="domain" description="Reverse transcriptase zinc-binding" evidence="2">
    <location>
        <begin position="13"/>
        <end position="99"/>
    </location>
</feature>
<dbReference type="InterPro" id="IPR002156">
    <property type="entry name" value="RNaseH_domain"/>
</dbReference>
<accession>A0A7J9FVH8</accession>
<dbReference type="CDD" id="cd06222">
    <property type="entry name" value="RNase_H_like"/>
    <property type="match status" value="1"/>
</dbReference>
<protein>
    <recommendedName>
        <fullName evidence="5">Reverse transcriptase zinc-binding domain-containing protein</fullName>
    </recommendedName>
</protein>
<proteinExistence type="predicted"/>